<dbReference type="GO" id="GO:0022627">
    <property type="term" value="C:cytosolic small ribosomal subunit"/>
    <property type="evidence" value="ECO:0007669"/>
    <property type="project" value="TreeGrafter"/>
</dbReference>
<dbReference type="PANTHER" id="PTHR21569:SF1">
    <property type="entry name" value="SMALL RIBOSOMAL SUBUNIT PROTEIN US9M"/>
    <property type="match status" value="1"/>
</dbReference>
<evidence type="ECO:0000256" key="5">
    <source>
        <dbReference type="HAMAP-Rule" id="MF_00532"/>
    </source>
</evidence>
<comment type="caution">
    <text evidence="7">The sequence shown here is derived from an EMBL/GenBank/DDBJ whole genome shotgun (WGS) entry which is preliminary data.</text>
</comment>
<evidence type="ECO:0000256" key="4">
    <source>
        <dbReference type="ARBA" id="ARBA00035259"/>
    </source>
</evidence>
<evidence type="ECO:0000256" key="6">
    <source>
        <dbReference type="SAM" id="MobiDB-lite"/>
    </source>
</evidence>
<sequence>MASVGRRKTSIARVRLLKNGKGLITVNGKPYDKYFTVYELRKQITEPLEAVGQATAVDVSAKVHGGGIRGQAEAIRLGIARCLLELNPTFRKALKKEGYLTRDSRKKERKKFGLKRARRAPQWSKR</sequence>
<dbReference type="EMBL" id="MGEH01000018">
    <property type="protein sequence ID" value="OGL79110.1"/>
    <property type="molecule type" value="Genomic_DNA"/>
</dbReference>
<dbReference type="GO" id="GO:0003735">
    <property type="term" value="F:structural constituent of ribosome"/>
    <property type="evidence" value="ECO:0007669"/>
    <property type="project" value="InterPro"/>
</dbReference>
<dbReference type="Pfam" id="PF00380">
    <property type="entry name" value="Ribosomal_S9"/>
    <property type="match status" value="1"/>
</dbReference>
<protein>
    <recommendedName>
        <fullName evidence="4 5">Small ribosomal subunit protein uS9</fullName>
    </recommendedName>
</protein>
<proteinExistence type="inferred from homology"/>
<dbReference type="STRING" id="1802399.A3E39_02495"/>
<evidence type="ECO:0000256" key="1">
    <source>
        <dbReference type="ARBA" id="ARBA00005251"/>
    </source>
</evidence>
<dbReference type="InterPro" id="IPR023035">
    <property type="entry name" value="Ribosomal_uS9_bac/plastid"/>
</dbReference>
<gene>
    <name evidence="5" type="primary">rpsI</name>
    <name evidence="7" type="ORF">A3E39_02495</name>
</gene>
<dbReference type="FunFam" id="3.30.230.10:FF:000001">
    <property type="entry name" value="30S ribosomal protein S9"/>
    <property type="match status" value="1"/>
</dbReference>
<feature type="region of interest" description="Disordered" evidence="6">
    <location>
        <begin position="101"/>
        <end position="126"/>
    </location>
</feature>
<dbReference type="InterPro" id="IPR000754">
    <property type="entry name" value="Ribosomal_uS9"/>
</dbReference>
<dbReference type="GO" id="GO:0003723">
    <property type="term" value="F:RNA binding"/>
    <property type="evidence" value="ECO:0007669"/>
    <property type="project" value="TreeGrafter"/>
</dbReference>
<organism evidence="7 8">
    <name type="scientific">Candidatus Uhrbacteria bacterium RIFCSPHIGHO2_12_FULL_60_25</name>
    <dbReference type="NCBI Taxonomy" id="1802399"/>
    <lineage>
        <taxon>Bacteria</taxon>
        <taxon>Candidatus Uhriibacteriota</taxon>
    </lineage>
</organism>
<dbReference type="Proteomes" id="UP000176603">
    <property type="component" value="Unassembled WGS sequence"/>
</dbReference>
<dbReference type="SUPFAM" id="SSF54211">
    <property type="entry name" value="Ribosomal protein S5 domain 2-like"/>
    <property type="match status" value="1"/>
</dbReference>
<evidence type="ECO:0000256" key="3">
    <source>
        <dbReference type="ARBA" id="ARBA00023274"/>
    </source>
</evidence>
<dbReference type="HAMAP" id="MF_00532_B">
    <property type="entry name" value="Ribosomal_uS9_B"/>
    <property type="match status" value="1"/>
</dbReference>
<dbReference type="InterPro" id="IPR014721">
    <property type="entry name" value="Ribsml_uS5_D2-typ_fold_subgr"/>
</dbReference>
<evidence type="ECO:0000313" key="7">
    <source>
        <dbReference type="EMBL" id="OGL79110.1"/>
    </source>
</evidence>
<dbReference type="Gene3D" id="3.30.230.10">
    <property type="match status" value="1"/>
</dbReference>
<reference evidence="7 8" key="1">
    <citation type="journal article" date="2016" name="Nat. Commun.">
        <title>Thousands of microbial genomes shed light on interconnected biogeochemical processes in an aquifer system.</title>
        <authorList>
            <person name="Anantharaman K."/>
            <person name="Brown C.T."/>
            <person name="Hug L.A."/>
            <person name="Sharon I."/>
            <person name="Castelle C.J."/>
            <person name="Probst A.J."/>
            <person name="Thomas B.C."/>
            <person name="Singh A."/>
            <person name="Wilkins M.J."/>
            <person name="Karaoz U."/>
            <person name="Brodie E.L."/>
            <person name="Williams K.H."/>
            <person name="Hubbard S.S."/>
            <person name="Banfield J.F."/>
        </authorList>
    </citation>
    <scope>NUCLEOTIDE SEQUENCE [LARGE SCALE GENOMIC DNA]</scope>
</reference>
<dbReference type="NCBIfam" id="NF001099">
    <property type="entry name" value="PRK00132.1"/>
    <property type="match status" value="1"/>
</dbReference>
<keyword evidence="2 5" id="KW-0689">Ribosomal protein</keyword>
<name>A0A1F7ULD3_9BACT</name>
<evidence type="ECO:0000256" key="2">
    <source>
        <dbReference type="ARBA" id="ARBA00022980"/>
    </source>
</evidence>
<evidence type="ECO:0000313" key="8">
    <source>
        <dbReference type="Proteomes" id="UP000176603"/>
    </source>
</evidence>
<accession>A0A1F7ULD3</accession>
<comment type="similarity">
    <text evidence="1 5">Belongs to the universal ribosomal protein uS9 family.</text>
</comment>
<dbReference type="PANTHER" id="PTHR21569">
    <property type="entry name" value="RIBOSOMAL PROTEIN S9"/>
    <property type="match status" value="1"/>
</dbReference>
<dbReference type="AlphaFoldDB" id="A0A1F7ULD3"/>
<keyword evidence="3 5" id="KW-0687">Ribonucleoprotein</keyword>
<feature type="compositionally biased region" description="Basic residues" evidence="6">
    <location>
        <begin position="107"/>
        <end position="126"/>
    </location>
</feature>
<dbReference type="InterPro" id="IPR020568">
    <property type="entry name" value="Ribosomal_Su5_D2-typ_SF"/>
</dbReference>
<dbReference type="GO" id="GO:0006412">
    <property type="term" value="P:translation"/>
    <property type="evidence" value="ECO:0007669"/>
    <property type="project" value="UniProtKB-UniRule"/>
</dbReference>